<dbReference type="Proteomes" id="UP001054945">
    <property type="component" value="Unassembled WGS sequence"/>
</dbReference>
<dbReference type="EMBL" id="BPLR01004020">
    <property type="protein sequence ID" value="GIX91396.1"/>
    <property type="molecule type" value="Genomic_DNA"/>
</dbReference>
<organism evidence="2 3">
    <name type="scientific">Caerostris extrusa</name>
    <name type="common">Bark spider</name>
    <name type="synonym">Caerostris bankana</name>
    <dbReference type="NCBI Taxonomy" id="172846"/>
    <lineage>
        <taxon>Eukaryota</taxon>
        <taxon>Metazoa</taxon>
        <taxon>Ecdysozoa</taxon>
        <taxon>Arthropoda</taxon>
        <taxon>Chelicerata</taxon>
        <taxon>Arachnida</taxon>
        <taxon>Araneae</taxon>
        <taxon>Araneomorphae</taxon>
        <taxon>Entelegynae</taxon>
        <taxon>Araneoidea</taxon>
        <taxon>Araneidae</taxon>
        <taxon>Caerostris</taxon>
    </lineage>
</organism>
<protein>
    <submittedName>
        <fullName evidence="2">Uncharacterized protein</fullName>
    </submittedName>
</protein>
<evidence type="ECO:0000313" key="3">
    <source>
        <dbReference type="Proteomes" id="UP001054945"/>
    </source>
</evidence>
<proteinExistence type="predicted"/>
<gene>
    <name evidence="2" type="ORF">CEXT_609231</name>
</gene>
<evidence type="ECO:0000313" key="2">
    <source>
        <dbReference type="EMBL" id="GIX91396.1"/>
    </source>
</evidence>
<name>A0AAV4P2Z0_CAEEX</name>
<feature type="region of interest" description="Disordered" evidence="1">
    <location>
        <begin position="1"/>
        <end position="23"/>
    </location>
</feature>
<reference evidence="2 3" key="1">
    <citation type="submission" date="2021-06" db="EMBL/GenBank/DDBJ databases">
        <title>Caerostris extrusa draft genome.</title>
        <authorList>
            <person name="Kono N."/>
            <person name="Arakawa K."/>
        </authorList>
    </citation>
    <scope>NUCLEOTIDE SEQUENCE [LARGE SCALE GENOMIC DNA]</scope>
</reference>
<sequence>MWACRPVPSYSHFEEPDPTASVGSKKCLLSKDSCNDPPIALMVPYVAVEMAISLWCKQSDVGAVSIVDDKKIKRRINPPISYVGH</sequence>
<comment type="caution">
    <text evidence="2">The sequence shown here is derived from an EMBL/GenBank/DDBJ whole genome shotgun (WGS) entry which is preliminary data.</text>
</comment>
<keyword evidence="3" id="KW-1185">Reference proteome</keyword>
<accession>A0AAV4P2Z0</accession>
<evidence type="ECO:0000256" key="1">
    <source>
        <dbReference type="SAM" id="MobiDB-lite"/>
    </source>
</evidence>
<dbReference type="AlphaFoldDB" id="A0AAV4P2Z0"/>